<dbReference type="Pfam" id="PF00096">
    <property type="entry name" value="zf-C2H2"/>
    <property type="match status" value="2"/>
</dbReference>
<evidence type="ECO:0000259" key="9">
    <source>
        <dbReference type="PROSITE" id="PS50157"/>
    </source>
</evidence>
<evidence type="ECO:0000256" key="4">
    <source>
        <dbReference type="ARBA" id="ARBA00023242"/>
    </source>
</evidence>
<dbReference type="InterPro" id="IPR000210">
    <property type="entry name" value="BTB/POZ_dom"/>
</dbReference>
<accession>A0A3R7MJA6</accession>
<evidence type="ECO:0000256" key="5">
    <source>
        <dbReference type="ARBA" id="ARBA00037382"/>
    </source>
</evidence>
<keyword evidence="1" id="KW-0217">Developmental protein</keyword>
<dbReference type="GO" id="GO:0005634">
    <property type="term" value="C:nucleus"/>
    <property type="evidence" value="ECO:0007669"/>
    <property type="project" value="TreeGrafter"/>
</dbReference>
<evidence type="ECO:0000256" key="7">
    <source>
        <dbReference type="SAM" id="MobiDB-lite"/>
    </source>
</evidence>
<proteinExistence type="predicted"/>
<dbReference type="CDD" id="cd18315">
    <property type="entry name" value="BTB_POZ_BAB-like"/>
    <property type="match status" value="1"/>
</dbReference>
<evidence type="ECO:0000313" key="11">
    <source>
        <dbReference type="Proteomes" id="UP000283509"/>
    </source>
</evidence>
<name>A0A3R7MJA6_PENVA</name>
<dbReference type="GO" id="GO:0007526">
    <property type="term" value="P:larval somatic muscle development"/>
    <property type="evidence" value="ECO:0007669"/>
    <property type="project" value="UniProtKB-ARBA"/>
</dbReference>
<dbReference type="OrthoDB" id="10261408at2759"/>
<protein>
    <submittedName>
        <fullName evidence="10">Putative zinc finger and BTB domain-containing protein 49 isoform X3</fullName>
    </submittedName>
</protein>
<keyword evidence="6" id="KW-0863">Zinc-finger</keyword>
<dbReference type="Proteomes" id="UP000283509">
    <property type="component" value="Unassembled WGS sequence"/>
</dbReference>
<dbReference type="PANTHER" id="PTHR23110:SF111">
    <property type="entry name" value="LONGITUDINALS LACKING PROTEIN, ISOFORMS F_I_K_T"/>
    <property type="match status" value="1"/>
</dbReference>
<feature type="compositionally biased region" description="Polar residues" evidence="7">
    <location>
        <begin position="197"/>
        <end position="209"/>
    </location>
</feature>
<dbReference type="SMART" id="SM00355">
    <property type="entry name" value="ZnF_C2H2"/>
    <property type="match status" value="2"/>
</dbReference>
<sequence>MSEQCFCLRWNNYQSSVVGVLRTLLEEGHFVDVTLACDGRQLKAHKLMLSACSNFFRDLLKENPSEHPIIFLRDVRFWELESIMDFIYNGQVNVMQDQLPGFIRTAEALQIKGLAAVNNNNNNIHAKPPDARHFCGEIGRLPEPYLGGGGETGGEPHQPPPLKRPRRPLPATHTLLPPRPEVQPLVGKVPQEDLNSKAATATVPSQTAAKPQAPVLDTNRTDPVAGTTAPGTAVISAPAARGSSLAPGGDKPAVGKCEDDQTPSPDAESDTELGSNDSSSLTDNPKEVEWSPGDSQSTLGLNFNDGGYPLCKVCGKVFKHQGSLVAHYQVHQLRTKCPVCKKVLSRHYHMKVHLLTVHKVPDAEIEGLLRSQNIV</sequence>
<dbReference type="Gene3D" id="3.30.160.60">
    <property type="entry name" value="Classic Zinc Finger"/>
    <property type="match status" value="1"/>
</dbReference>
<feature type="compositionally biased region" description="Polar residues" evidence="7">
    <location>
        <begin position="272"/>
        <end position="283"/>
    </location>
</feature>
<dbReference type="SUPFAM" id="SSF57667">
    <property type="entry name" value="beta-beta-alpha zinc fingers"/>
    <property type="match status" value="1"/>
</dbReference>
<keyword evidence="6" id="KW-0862">Zinc</keyword>
<dbReference type="GO" id="GO:0008270">
    <property type="term" value="F:zinc ion binding"/>
    <property type="evidence" value="ECO:0007669"/>
    <property type="project" value="UniProtKB-KW"/>
</dbReference>
<dbReference type="PANTHER" id="PTHR23110">
    <property type="entry name" value="BTB DOMAIN TRANSCRIPTION FACTOR"/>
    <property type="match status" value="1"/>
</dbReference>
<organism evidence="10 11">
    <name type="scientific">Penaeus vannamei</name>
    <name type="common">Whiteleg shrimp</name>
    <name type="synonym">Litopenaeus vannamei</name>
    <dbReference type="NCBI Taxonomy" id="6689"/>
    <lineage>
        <taxon>Eukaryota</taxon>
        <taxon>Metazoa</taxon>
        <taxon>Ecdysozoa</taxon>
        <taxon>Arthropoda</taxon>
        <taxon>Crustacea</taxon>
        <taxon>Multicrustacea</taxon>
        <taxon>Malacostraca</taxon>
        <taxon>Eumalacostraca</taxon>
        <taxon>Eucarida</taxon>
        <taxon>Decapoda</taxon>
        <taxon>Dendrobranchiata</taxon>
        <taxon>Penaeoidea</taxon>
        <taxon>Penaeidae</taxon>
        <taxon>Penaeus</taxon>
    </lineage>
</organism>
<evidence type="ECO:0000256" key="2">
    <source>
        <dbReference type="ARBA" id="ARBA00022782"/>
    </source>
</evidence>
<reference evidence="10 11" key="1">
    <citation type="submission" date="2018-04" db="EMBL/GenBank/DDBJ databases">
        <authorList>
            <person name="Zhang X."/>
            <person name="Yuan J."/>
            <person name="Li F."/>
            <person name="Xiang J."/>
        </authorList>
    </citation>
    <scope>NUCLEOTIDE SEQUENCE [LARGE SCALE GENOMIC DNA]</scope>
    <source>
        <tissue evidence="10">Muscle</tissue>
    </source>
</reference>
<dbReference type="GO" id="GO:0048813">
    <property type="term" value="P:dendrite morphogenesis"/>
    <property type="evidence" value="ECO:0007669"/>
    <property type="project" value="UniProtKB-ARBA"/>
</dbReference>
<dbReference type="PROSITE" id="PS00028">
    <property type="entry name" value="ZINC_FINGER_C2H2_1"/>
    <property type="match status" value="2"/>
</dbReference>
<feature type="domain" description="C2H2-type" evidence="9">
    <location>
        <begin position="309"/>
        <end position="336"/>
    </location>
</feature>
<keyword evidence="6" id="KW-0479">Metal-binding</keyword>
<evidence type="ECO:0000256" key="3">
    <source>
        <dbReference type="ARBA" id="ARBA00022902"/>
    </source>
</evidence>
<dbReference type="AlphaFoldDB" id="A0A3R7MJA6"/>
<evidence type="ECO:0000256" key="1">
    <source>
        <dbReference type="ARBA" id="ARBA00022473"/>
    </source>
</evidence>
<feature type="domain" description="BTB" evidence="8">
    <location>
        <begin position="31"/>
        <end position="96"/>
    </location>
</feature>
<comment type="caution">
    <text evidence="10">The sequence shown here is derived from an EMBL/GenBank/DDBJ whole genome shotgun (WGS) entry which is preliminary data.</text>
</comment>
<dbReference type="InterPro" id="IPR036236">
    <property type="entry name" value="Znf_C2H2_sf"/>
</dbReference>
<dbReference type="PROSITE" id="PS50097">
    <property type="entry name" value="BTB"/>
    <property type="match status" value="1"/>
</dbReference>
<dbReference type="InterPro" id="IPR011333">
    <property type="entry name" value="SKP1/BTB/POZ_sf"/>
</dbReference>
<dbReference type="InterPro" id="IPR051095">
    <property type="entry name" value="Dros_DevTransReg"/>
</dbReference>
<dbReference type="GO" id="GO:0016199">
    <property type="term" value="P:axon midline choice point recognition"/>
    <property type="evidence" value="ECO:0007669"/>
    <property type="project" value="UniProtKB-ARBA"/>
</dbReference>
<comment type="function">
    <text evidence="5">Putative transcription factor required for axon growth and guidance in the central and peripheral nervous systems. Repels CNS axons away from the midline by promoting the expression of the midline repellent sli and its receptor robo.</text>
</comment>
<dbReference type="GO" id="GO:0045476">
    <property type="term" value="P:nurse cell apoptotic process"/>
    <property type="evidence" value="ECO:0007669"/>
    <property type="project" value="UniProtKB-ARBA"/>
</dbReference>
<dbReference type="Pfam" id="PF00651">
    <property type="entry name" value="BTB"/>
    <property type="match status" value="1"/>
</dbReference>
<dbReference type="SUPFAM" id="SSF54695">
    <property type="entry name" value="POZ domain"/>
    <property type="match status" value="1"/>
</dbReference>
<keyword evidence="3" id="KW-0524">Neurogenesis</keyword>
<dbReference type="Gene3D" id="3.30.710.10">
    <property type="entry name" value="Potassium Channel Kv1.1, Chain A"/>
    <property type="match status" value="1"/>
</dbReference>
<dbReference type="EMBL" id="QCYY01001421">
    <property type="protein sequence ID" value="ROT78176.1"/>
    <property type="molecule type" value="Genomic_DNA"/>
</dbReference>
<keyword evidence="4" id="KW-0539">Nucleus</keyword>
<dbReference type="InterPro" id="IPR013087">
    <property type="entry name" value="Znf_C2H2_type"/>
</dbReference>
<feature type="region of interest" description="Disordered" evidence="7">
    <location>
        <begin position="138"/>
        <end position="296"/>
    </location>
</feature>
<dbReference type="GO" id="GO:0007464">
    <property type="term" value="P:R3/R4 cell fate commitment"/>
    <property type="evidence" value="ECO:0007669"/>
    <property type="project" value="UniProtKB-ARBA"/>
</dbReference>
<evidence type="ECO:0000259" key="8">
    <source>
        <dbReference type="PROSITE" id="PS50097"/>
    </source>
</evidence>
<gene>
    <name evidence="10" type="ORF">C7M84_003118</name>
</gene>
<dbReference type="GO" id="GO:0045467">
    <property type="term" value="P:R7 cell development"/>
    <property type="evidence" value="ECO:0007669"/>
    <property type="project" value="UniProtKB-ARBA"/>
</dbReference>
<dbReference type="GO" id="GO:0008406">
    <property type="term" value="P:gonad development"/>
    <property type="evidence" value="ECO:0007669"/>
    <property type="project" value="UniProtKB-ARBA"/>
</dbReference>
<keyword evidence="11" id="KW-1185">Reference proteome</keyword>
<dbReference type="GO" id="GO:0006357">
    <property type="term" value="P:regulation of transcription by RNA polymerase II"/>
    <property type="evidence" value="ECO:0007669"/>
    <property type="project" value="TreeGrafter"/>
</dbReference>
<evidence type="ECO:0000256" key="6">
    <source>
        <dbReference type="PROSITE-ProRule" id="PRU00042"/>
    </source>
</evidence>
<reference evidence="10 11" key="2">
    <citation type="submission" date="2019-01" db="EMBL/GenBank/DDBJ databases">
        <title>The decoding of complex shrimp genome reveals the adaptation for benthos swimmer, frequently molting mechanism and breeding impact on genome.</title>
        <authorList>
            <person name="Sun Y."/>
            <person name="Gao Y."/>
            <person name="Yu Y."/>
        </authorList>
    </citation>
    <scope>NUCLEOTIDE SEQUENCE [LARGE SCALE GENOMIC DNA]</scope>
    <source>
        <tissue evidence="10">Muscle</tissue>
    </source>
</reference>
<dbReference type="SMART" id="SM00225">
    <property type="entry name" value="BTB"/>
    <property type="match status" value="1"/>
</dbReference>
<keyword evidence="2" id="KW-0221">Differentiation</keyword>
<evidence type="ECO:0000313" key="10">
    <source>
        <dbReference type="EMBL" id="ROT78176.1"/>
    </source>
</evidence>
<dbReference type="PROSITE" id="PS50157">
    <property type="entry name" value="ZINC_FINGER_C2H2_2"/>
    <property type="match status" value="1"/>
</dbReference>
<dbReference type="GO" id="GO:0035167">
    <property type="term" value="P:larval lymph gland hemopoiesis"/>
    <property type="evidence" value="ECO:0007669"/>
    <property type="project" value="UniProtKB-ARBA"/>
</dbReference>